<sequence length="95" mass="10996">MTSILGENINIVRPKLIKTSIIRRYDRPEITYNKRSKKNKENSGKVKNICMLLKDNKIVSLPQGTHIDVMQSFNLSFEDVAATGWELENGNFVWR</sequence>
<protein>
    <submittedName>
        <fullName evidence="2">Uncharacterized protein</fullName>
    </submittedName>
</protein>
<reference evidence="2" key="1">
    <citation type="submission" date="2020-03" db="EMBL/GenBank/DDBJ databases">
        <title>The deep terrestrial virosphere.</title>
        <authorList>
            <person name="Holmfeldt K."/>
            <person name="Nilsson E."/>
            <person name="Simone D."/>
            <person name="Lopez-Fernandez M."/>
            <person name="Wu X."/>
            <person name="de Brujin I."/>
            <person name="Lundin D."/>
            <person name="Andersson A."/>
            <person name="Bertilsson S."/>
            <person name="Dopson M."/>
        </authorList>
    </citation>
    <scope>NUCLEOTIDE SEQUENCE</scope>
    <source>
        <strain evidence="2">MM415A01721</strain>
        <strain evidence="1">MM415B01114</strain>
    </source>
</reference>
<evidence type="ECO:0000313" key="2">
    <source>
        <dbReference type="EMBL" id="QJA75695.1"/>
    </source>
</evidence>
<proteinExistence type="predicted"/>
<dbReference type="EMBL" id="MT142179">
    <property type="protein sequence ID" value="QJA75695.1"/>
    <property type="molecule type" value="Genomic_DNA"/>
</dbReference>
<dbReference type="AlphaFoldDB" id="A0A6M3K4M8"/>
<organism evidence="2">
    <name type="scientific">viral metagenome</name>
    <dbReference type="NCBI Taxonomy" id="1070528"/>
    <lineage>
        <taxon>unclassified sequences</taxon>
        <taxon>metagenomes</taxon>
        <taxon>organismal metagenomes</taxon>
    </lineage>
</organism>
<dbReference type="EMBL" id="MT141410">
    <property type="protein sequence ID" value="QJA60458.1"/>
    <property type="molecule type" value="Genomic_DNA"/>
</dbReference>
<evidence type="ECO:0000313" key="1">
    <source>
        <dbReference type="EMBL" id="QJA60458.1"/>
    </source>
</evidence>
<accession>A0A6M3K4M8</accession>
<gene>
    <name evidence="2" type="ORF">MM415A01721_0015</name>
    <name evidence="1" type="ORF">MM415B01114_0008</name>
</gene>
<name>A0A6M3K4M8_9ZZZZ</name>